<dbReference type="EC" id="6.3.1.5" evidence="10"/>
<dbReference type="SUPFAM" id="SSF52402">
    <property type="entry name" value="Adenine nucleotide alpha hydrolases-like"/>
    <property type="match status" value="1"/>
</dbReference>
<dbReference type="GO" id="GO:0046872">
    <property type="term" value="F:metal ion binding"/>
    <property type="evidence" value="ECO:0007669"/>
    <property type="project" value="UniProtKB-KW"/>
</dbReference>
<dbReference type="PANTHER" id="PTHR23090:SF9">
    <property type="entry name" value="GLUTAMINE-DEPENDENT NAD(+) SYNTHETASE"/>
    <property type="match status" value="1"/>
</dbReference>
<evidence type="ECO:0000256" key="8">
    <source>
        <dbReference type="ARBA" id="ARBA00023027"/>
    </source>
</evidence>
<feature type="domain" description="NAD/GMP synthase" evidence="9">
    <location>
        <begin position="13"/>
        <end position="220"/>
    </location>
</feature>
<evidence type="ECO:0000256" key="3">
    <source>
        <dbReference type="ARBA" id="ARBA00022598"/>
    </source>
</evidence>
<organism evidence="10">
    <name type="scientific">bioreactor metagenome</name>
    <dbReference type="NCBI Taxonomy" id="1076179"/>
    <lineage>
        <taxon>unclassified sequences</taxon>
        <taxon>metagenomes</taxon>
        <taxon>ecological metagenomes</taxon>
    </lineage>
</organism>
<dbReference type="AlphaFoldDB" id="A0A644U6H8"/>
<keyword evidence="4" id="KW-0479">Metal-binding</keyword>
<keyword evidence="6" id="KW-0067">ATP-binding</keyword>
<gene>
    <name evidence="10" type="primary">nadE_10</name>
    <name evidence="10" type="ORF">SDC9_20361</name>
</gene>
<dbReference type="NCBIfam" id="TIGR00552">
    <property type="entry name" value="nadE"/>
    <property type="match status" value="1"/>
</dbReference>
<keyword evidence="7" id="KW-0460">Magnesium</keyword>
<dbReference type="GO" id="GO:0005524">
    <property type="term" value="F:ATP binding"/>
    <property type="evidence" value="ECO:0007669"/>
    <property type="project" value="UniProtKB-KW"/>
</dbReference>
<dbReference type="UniPathway" id="UPA00253"/>
<dbReference type="InterPro" id="IPR022310">
    <property type="entry name" value="NAD/GMP_synthase"/>
</dbReference>
<dbReference type="GO" id="GO:0009435">
    <property type="term" value="P:NAD+ biosynthetic process"/>
    <property type="evidence" value="ECO:0007669"/>
    <property type="project" value="UniProtKB-UniPathway"/>
</dbReference>
<dbReference type="GO" id="GO:0003952">
    <property type="term" value="F:NAD+ synthase (glutamine-hydrolyzing) activity"/>
    <property type="evidence" value="ECO:0007669"/>
    <property type="project" value="InterPro"/>
</dbReference>
<dbReference type="CDD" id="cd00553">
    <property type="entry name" value="NAD_synthase"/>
    <property type="match status" value="1"/>
</dbReference>
<comment type="pathway">
    <text evidence="1">Cofactor biosynthesis; NAD(+) biosynthesis.</text>
</comment>
<dbReference type="GO" id="GO:0008795">
    <property type="term" value="F:NAD+ synthase activity"/>
    <property type="evidence" value="ECO:0007669"/>
    <property type="project" value="UniProtKB-EC"/>
</dbReference>
<evidence type="ECO:0000256" key="5">
    <source>
        <dbReference type="ARBA" id="ARBA00022741"/>
    </source>
</evidence>
<dbReference type="GO" id="GO:0005737">
    <property type="term" value="C:cytoplasm"/>
    <property type="evidence" value="ECO:0007669"/>
    <property type="project" value="InterPro"/>
</dbReference>
<comment type="similarity">
    <text evidence="2">Belongs to the NAD synthetase family.</text>
</comment>
<keyword evidence="5" id="KW-0547">Nucleotide-binding</keyword>
<keyword evidence="8" id="KW-0520">NAD</keyword>
<evidence type="ECO:0000259" key="9">
    <source>
        <dbReference type="Pfam" id="PF02540"/>
    </source>
</evidence>
<dbReference type="Pfam" id="PF02540">
    <property type="entry name" value="NAD_synthase"/>
    <property type="match status" value="1"/>
</dbReference>
<proteinExistence type="inferred from homology"/>
<keyword evidence="3 10" id="KW-0436">Ligase</keyword>
<name>A0A644U6H8_9ZZZZ</name>
<dbReference type="InterPro" id="IPR022926">
    <property type="entry name" value="NH(3)-dep_NAD(+)_synth"/>
</dbReference>
<dbReference type="InterPro" id="IPR003694">
    <property type="entry name" value="NAD_synthase"/>
</dbReference>
<dbReference type="EMBL" id="VSSQ01000081">
    <property type="protein sequence ID" value="MPL74548.1"/>
    <property type="molecule type" value="Genomic_DNA"/>
</dbReference>
<evidence type="ECO:0000256" key="7">
    <source>
        <dbReference type="ARBA" id="ARBA00022842"/>
    </source>
</evidence>
<evidence type="ECO:0000256" key="6">
    <source>
        <dbReference type="ARBA" id="ARBA00022840"/>
    </source>
</evidence>
<dbReference type="InterPro" id="IPR014729">
    <property type="entry name" value="Rossmann-like_a/b/a_fold"/>
</dbReference>
<accession>A0A644U6H8</accession>
<evidence type="ECO:0000313" key="10">
    <source>
        <dbReference type="EMBL" id="MPL74548.1"/>
    </source>
</evidence>
<evidence type="ECO:0000256" key="2">
    <source>
        <dbReference type="ARBA" id="ARBA00005859"/>
    </source>
</evidence>
<dbReference type="PANTHER" id="PTHR23090">
    <property type="entry name" value="NH 3 /GLUTAMINE-DEPENDENT NAD + SYNTHETASE"/>
    <property type="match status" value="1"/>
</dbReference>
<comment type="caution">
    <text evidence="10">The sequence shown here is derived from an EMBL/GenBank/DDBJ whole genome shotgun (WGS) entry which is preliminary data.</text>
</comment>
<dbReference type="HAMAP" id="MF_00193">
    <property type="entry name" value="NadE_ammonia_dep"/>
    <property type="match status" value="1"/>
</dbReference>
<evidence type="ECO:0000256" key="1">
    <source>
        <dbReference type="ARBA" id="ARBA00004790"/>
    </source>
</evidence>
<protein>
    <submittedName>
        <fullName evidence="10">NH(3)-dependent NAD(+) synthetase</fullName>
        <ecNumber evidence="10">6.3.1.5</ecNumber>
    </submittedName>
</protein>
<reference evidence="10" key="1">
    <citation type="submission" date="2019-08" db="EMBL/GenBank/DDBJ databases">
        <authorList>
            <person name="Kucharzyk K."/>
            <person name="Murdoch R.W."/>
            <person name="Higgins S."/>
            <person name="Loffler F."/>
        </authorList>
    </citation>
    <scope>NUCLEOTIDE SEQUENCE</scope>
</reference>
<dbReference type="GO" id="GO:0004359">
    <property type="term" value="F:glutaminase activity"/>
    <property type="evidence" value="ECO:0007669"/>
    <property type="project" value="InterPro"/>
</dbReference>
<dbReference type="Gene3D" id="3.40.50.620">
    <property type="entry name" value="HUPs"/>
    <property type="match status" value="1"/>
</dbReference>
<sequence>MTEVTCDCIGCEIVKIKDLIRQTIWGANARGIVLGISGGIDSAVACSLCCKALGPERILGVNMPVSSNDPRDHEDAEELCRNLGVELITVPLEDVRSAFLAAPHITDTPVLRGNIAARLRMTALYNIAAARGYLVCGTSNKTEYMIGYSTKWGDSAADIQPLLHLWKKDVFLLAKELGVPDSIVSKTPSAGFWEGQSDEGELGMTYADLDAALIALERRGGVTTTPNEEKALGFVKYSMHKRAPAANLLFT</sequence>
<evidence type="ECO:0000256" key="4">
    <source>
        <dbReference type="ARBA" id="ARBA00022723"/>
    </source>
</evidence>